<sequence length="84" mass="9696">MQRLHHHMRQSLEAGLWIPGRSLFRHGFHTLPCPAPAASFQHWTTRTISGQRGGDPARPERAEHHKRRPRAPVWTTKHPRVSDA</sequence>
<keyword evidence="3" id="KW-1185">Reference proteome</keyword>
<evidence type="ECO:0000313" key="3">
    <source>
        <dbReference type="Proteomes" id="UP000637788"/>
    </source>
</evidence>
<accession>A0A917RQ05</accession>
<protein>
    <submittedName>
        <fullName evidence="2">Uncharacterized protein</fullName>
    </submittedName>
</protein>
<reference evidence="2" key="2">
    <citation type="submission" date="2020-09" db="EMBL/GenBank/DDBJ databases">
        <authorList>
            <person name="Sun Q."/>
            <person name="Ohkuma M."/>
        </authorList>
    </citation>
    <scope>NUCLEOTIDE SEQUENCE</scope>
    <source>
        <strain evidence="2">JCM 3035</strain>
    </source>
</reference>
<organism evidence="2 3">
    <name type="scientific">Streptomyces flaveus</name>
    <dbReference type="NCBI Taxonomy" id="66370"/>
    <lineage>
        <taxon>Bacteria</taxon>
        <taxon>Bacillati</taxon>
        <taxon>Actinomycetota</taxon>
        <taxon>Actinomycetes</taxon>
        <taxon>Kitasatosporales</taxon>
        <taxon>Streptomycetaceae</taxon>
        <taxon>Streptomyces</taxon>
        <taxon>Streptomyces aurantiacus group</taxon>
    </lineage>
</organism>
<comment type="caution">
    <text evidence="2">The sequence shown here is derived from an EMBL/GenBank/DDBJ whole genome shotgun (WGS) entry which is preliminary data.</text>
</comment>
<proteinExistence type="predicted"/>
<name>A0A917RQ05_9ACTN</name>
<feature type="region of interest" description="Disordered" evidence="1">
    <location>
        <begin position="47"/>
        <end position="84"/>
    </location>
</feature>
<dbReference type="Proteomes" id="UP000637788">
    <property type="component" value="Unassembled WGS sequence"/>
</dbReference>
<dbReference type="EMBL" id="BMPQ01000067">
    <property type="protein sequence ID" value="GGL18343.1"/>
    <property type="molecule type" value="Genomic_DNA"/>
</dbReference>
<dbReference type="AlphaFoldDB" id="A0A917RQ05"/>
<reference evidence="2" key="1">
    <citation type="journal article" date="2014" name="Int. J. Syst. Evol. Microbiol.">
        <title>Complete genome sequence of Corynebacterium casei LMG S-19264T (=DSM 44701T), isolated from a smear-ripened cheese.</title>
        <authorList>
            <consortium name="US DOE Joint Genome Institute (JGI-PGF)"/>
            <person name="Walter F."/>
            <person name="Albersmeier A."/>
            <person name="Kalinowski J."/>
            <person name="Ruckert C."/>
        </authorList>
    </citation>
    <scope>NUCLEOTIDE SEQUENCE</scope>
    <source>
        <strain evidence="2">JCM 3035</strain>
    </source>
</reference>
<evidence type="ECO:0000256" key="1">
    <source>
        <dbReference type="SAM" id="MobiDB-lite"/>
    </source>
</evidence>
<evidence type="ECO:0000313" key="2">
    <source>
        <dbReference type="EMBL" id="GGL18343.1"/>
    </source>
</evidence>
<gene>
    <name evidence="2" type="ORF">GCM10010094_94220</name>
</gene>